<name>A0A433BCF9_9FUNG</name>
<dbReference type="AlphaFoldDB" id="A0A433BCF9"/>
<evidence type="ECO:0000313" key="1">
    <source>
        <dbReference type="EMBL" id="RUP24022.1"/>
    </source>
</evidence>
<organism evidence="1 2">
    <name type="scientific">Jimgerdemannia flammicorona</name>
    <dbReference type="NCBI Taxonomy" id="994334"/>
    <lineage>
        <taxon>Eukaryota</taxon>
        <taxon>Fungi</taxon>
        <taxon>Fungi incertae sedis</taxon>
        <taxon>Mucoromycota</taxon>
        <taxon>Mucoromycotina</taxon>
        <taxon>Endogonomycetes</taxon>
        <taxon>Endogonales</taxon>
        <taxon>Endogonaceae</taxon>
        <taxon>Jimgerdemannia</taxon>
    </lineage>
</organism>
<dbReference type="Proteomes" id="UP000268093">
    <property type="component" value="Unassembled WGS sequence"/>
</dbReference>
<dbReference type="EMBL" id="RBNI01014029">
    <property type="protein sequence ID" value="RUP24022.1"/>
    <property type="molecule type" value="Genomic_DNA"/>
</dbReference>
<keyword evidence="2" id="KW-1185">Reference proteome</keyword>
<evidence type="ECO:0000313" key="2">
    <source>
        <dbReference type="Proteomes" id="UP000268093"/>
    </source>
</evidence>
<comment type="caution">
    <text evidence="1">The sequence shown here is derived from an EMBL/GenBank/DDBJ whole genome shotgun (WGS) entry which is preliminary data.</text>
</comment>
<protein>
    <submittedName>
        <fullName evidence="1">Uncharacterized protein</fullName>
    </submittedName>
</protein>
<sequence length="124" mass="14103">MSRHRGQFRQERETCTSIYVKMCFSQGPSLQSLQRSSATRQDCARYFRVPRMSTCTEGLPARVLTYHVLGDVQNGNDGPRFTYILVGMGQFGQTLCREQCESEKTSLPPLIVLIRVHRSACLKV</sequence>
<accession>A0A433BCF9</accession>
<dbReference type="EMBL" id="RBNI01014029">
    <property type="protein sequence ID" value="RUP24023.1"/>
    <property type="molecule type" value="Genomic_DNA"/>
</dbReference>
<proteinExistence type="predicted"/>
<gene>
    <name evidence="1" type="ORF">BC936DRAFT_138954</name>
</gene>
<reference evidence="1 2" key="1">
    <citation type="journal article" date="2018" name="New Phytol.">
        <title>Phylogenomics of Endogonaceae and evolution of mycorrhizas within Mucoromycota.</title>
        <authorList>
            <person name="Chang Y."/>
            <person name="Desiro A."/>
            <person name="Na H."/>
            <person name="Sandor L."/>
            <person name="Lipzen A."/>
            <person name="Clum A."/>
            <person name="Barry K."/>
            <person name="Grigoriev I.V."/>
            <person name="Martin F.M."/>
            <person name="Stajich J.E."/>
            <person name="Smith M.E."/>
            <person name="Bonito G."/>
            <person name="Spatafora J.W."/>
        </authorList>
    </citation>
    <scope>NUCLEOTIDE SEQUENCE [LARGE SCALE GENOMIC DNA]</scope>
    <source>
        <strain evidence="1 2">GMNB39</strain>
    </source>
</reference>